<comment type="caution">
    <text evidence="3">The sequence shown here is derived from an EMBL/GenBank/DDBJ whole genome shotgun (WGS) entry which is preliminary data.</text>
</comment>
<dbReference type="OrthoDB" id="341897at2"/>
<dbReference type="PANTHER" id="PTHR46260:SF3">
    <property type="entry name" value="RING-TYPE DOMAIN-CONTAINING PROTEIN"/>
    <property type="match status" value="1"/>
</dbReference>
<dbReference type="EMBL" id="RQFF01000030">
    <property type="protein sequence ID" value="TGK69179.1"/>
    <property type="molecule type" value="Genomic_DNA"/>
</dbReference>
<dbReference type="InterPro" id="IPR051746">
    <property type="entry name" value="Kelch_domain_containing_8"/>
</dbReference>
<keyword evidence="4" id="KW-1185">Reference proteome</keyword>
<dbReference type="InterPro" id="IPR011043">
    <property type="entry name" value="Gal_Oxase/kelch_b-propeller"/>
</dbReference>
<dbReference type="Pfam" id="PF01344">
    <property type="entry name" value="Kelch_1"/>
    <property type="match status" value="1"/>
</dbReference>
<dbReference type="SUPFAM" id="SSF117281">
    <property type="entry name" value="Kelch motif"/>
    <property type="match status" value="1"/>
</dbReference>
<sequence length="455" mass="49058">MKNHYFFLVFCLISCTQTPFTEGTSQDKVKVNWAAAGAISENSAVLTWECSSKSLGFVNLSGTQTNRFDTSFFESTLHAVPVNGLKDNELFRMIPSCGSSESGIGFPAEFRTSASLETLYKRGFWIVGGTGSDNSPVSQIDFYDPVNDQWISGITNIPTPRINAQVVSHLGKIYIMGGITKVANTNTYTVSRRVEVYDPLVGRWETLSDMPNTLQGGLAASIGDEIFVISGTTSLDMTTGTVLNTVYRFLPGVGVGGQWSNYTSSTSIFGRVDMSSCDYNGSIFITGGRFYQDGLAYGTSDAYIPSLNSTTGKIEASISIARHGAGAACYRPKADDLYNSDPPIFLIAGGSTSTNLNQPVTSIAASNRFEFMGLAGQTNSFTTGSNLPESLYAPSMEIDYSSRKAYLFGGATSINLPGNKVRTLDLTNITGNPWVESSTTMPRARFGHKVVILSR</sequence>
<evidence type="ECO:0000256" key="1">
    <source>
        <dbReference type="ARBA" id="ARBA00022441"/>
    </source>
</evidence>
<evidence type="ECO:0000256" key="2">
    <source>
        <dbReference type="ARBA" id="ARBA00022737"/>
    </source>
</evidence>
<protein>
    <submittedName>
        <fullName evidence="3">Galactose oxidase</fullName>
    </submittedName>
</protein>
<gene>
    <name evidence="3" type="ORF">EHQ18_10130</name>
</gene>
<evidence type="ECO:0000313" key="4">
    <source>
        <dbReference type="Proteomes" id="UP000297239"/>
    </source>
</evidence>
<dbReference type="SUPFAM" id="SSF50965">
    <property type="entry name" value="Galactose oxidase, central domain"/>
    <property type="match status" value="1"/>
</dbReference>
<reference evidence="3" key="1">
    <citation type="journal article" date="2019" name="PLoS Negl. Trop. Dis.">
        <title>Revisiting the worldwide diversity of Leptospira species in the environment.</title>
        <authorList>
            <person name="Vincent A.T."/>
            <person name="Schiettekatte O."/>
            <person name="Bourhy P."/>
            <person name="Veyrier F.J."/>
            <person name="Picardeau M."/>
        </authorList>
    </citation>
    <scope>NUCLEOTIDE SEQUENCE [LARGE SCALE GENOMIC DNA]</scope>
    <source>
        <strain evidence="3">201800293</strain>
    </source>
</reference>
<dbReference type="AlphaFoldDB" id="A0A6N4PYL5"/>
<dbReference type="RefSeq" id="WP_135634028.1">
    <property type="nucleotide sequence ID" value="NZ_RQFE01000024.1"/>
</dbReference>
<dbReference type="InterPro" id="IPR006652">
    <property type="entry name" value="Kelch_1"/>
</dbReference>
<keyword evidence="1" id="KW-0880">Kelch repeat</keyword>
<dbReference type="Proteomes" id="UP000297239">
    <property type="component" value="Unassembled WGS sequence"/>
</dbReference>
<name>A0A6N4PYL5_9LEPT</name>
<evidence type="ECO:0000313" key="3">
    <source>
        <dbReference type="EMBL" id="TGK69179.1"/>
    </source>
</evidence>
<proteinExistence type="predicted"/>
<keyword evidence="2" id="KW-0677">Repeat</keyword>
<dbReference type="PANTHER" id="PTHR46260">
    <property type="entry name" value="RING-TYPE DOMAIN-CONTAINING PROTEIN"/>
    <property type="match status" value="1"/>
</dbReference>
<dbReference type="InterPro" id="IPR015915">
    <property type="entry name" value="Kelch-typ_b-propeller"/>
</dbReference>
<dbReference type="Gene3D" id="2.120.10.80">
    <property type="entry name" value="Kelch-type beta propeller"/>
    <property type="match status" value="2"/>
</dbReference>
<dbReference type="SMART" id="SM00612">
    <property type="entry name" value="Kelch"/>
    <property type="match status" value="2"/>
</dbReference>
<accession>A0A6N4PYL5</accession>
<organism evidence="3 4">
    <name type="scientific">Leptospira kanakyensis</name>
    <dbReference type="NCBI Taxonomy" id="2484968"/>
    <lineage>
        <taxon>Bacteria</taxon>
        <taxon>Pseudomonadati</taxon>
        <taxon>Spirochaetota</taxon>
        <taxon>Spirochaetia</taxon>
        <taxon>Leptospirales</taxon>
        <taxon>Leptospiraceae</taxon>
        <taxon>Leptospira</taxon>
    </lineage>
</organism>